<evidence type="ECO:0000313" key="2">
    <source>
        <dbReference type="Proteomes" id="UP000235371"/>
    </source>
</evidence>
<dbReference type="OrthoDB" id="3556805at2759"/>
<name>A0A2J6TC65_9HELO</name>
<reference evidence="1 2" key="1">
    <citation type="submission" date="2016-04" db="EMBL/GenBank/DDBJ databases">
        <title>A degradative enzymes factory behind the ericoid mycorrhizal symbiosis.</title>
        <authorList>
            <consortium name="DOE Joint Genome Institute"/>
            <person name="Martino E."/>
            <person name="Morin E."/>
            <person name="Grelet G."/>
            <person name="Kuo A."/>
            <person name="Kohler A."/>
            <person name="Daghino S."/>
            <person name="Barry K."/>
            <person name="Choi C."/>
            <person name="Cichocki N."/>
            <person name="Clum A."/>
            <person name="Copeland A."/>
            <person name="Hainaut M."/>
            <person name="Haridas S."/>
            <person name="Labutti K."/>
            <person name="Lindquist E."/>
            <person name="Lipzen A."/>
            <person name="Khouja H.-R."/>
            <person name="Murat C."/>
            <person name="Ohm R."/>
            <person name="Olson A."/>
            <person name="Spatafora J."/>
            <person name="Veneault-Fourrey C."/>
            <person name="Henrissat B."/>
            <person name="Grigoriev I."/>
            <person name="Martin F."/>
            <person name="Perotto S."/>
        </authorList>
    </citation>
    <scope>NUCLEOTIDE SEQUENCE [LARGE SCALE GENOMIC DNA]</scope>
    <source>
        <strain evidence="1 2">E</strain>
    </source>
</reference>
<dbReference type="EMBL" id="KZ613788">
    <property type="protein sequence ID" value="PMD60619.1"/>
    <property type="molecule type" value="Genomic_DNA"/>
</dbReference>
<protein>
    <recommendedName>
        <fullName evidence="3">F-box domain-containing protein</fullName>
    </recommendedName>
</protein>
<organism evidence="1 2">
    <name type="scientific">Hyaloscypha bicolor E</name>
    <dbReference type="NCBI Taxonomy" id="1095630"/>
    <lineage>
        <taxon>Eukaryota</taxon>
        <taxon>Fungi</taxon>
        <taxon>Dikarya</taxon>
        <taxon>Ascomycota</taxon>
        <taxon>Pezizomycotina</taxon>
        <taxon>Leotiomycetes</taxon>
        <taxon>Helotiales</taxon>
        <taxon>Hyaloscyphaceae</taxon>
        <taxon>Hyaloscypha</taxon>
        <taxon>Hyaloscypha bicolor</taxon>
    </lineage>
</organism>
<evidence type="ECO:0000313" key="1">
    <source>
        <dbReference type="EMBL" id="PMD60619.1"/>
    </source>
</evidence>
<accession>A0A2J6TC65</accession>
<sequence length="181" mass="20580">MPRITSMPDEILLNISQSLHSTAPVCLSVTCSKMQAFFHQPAASMPSLTTTVDCPATLENHEKFLWELLETYLGPRSWGGHYGVDKFVNKGLYQEVRDEYWRLRPQRPYNVEDPSPWVKEGHDVADARGQVKALEEMSPSEIMGPLLHLIQPFWTTRMHLAPTAQWMLLRGGDPHDLVAIV</sequence>
<dbReference type="GeneID" id="36580478"/>
<dbReference type="Proteomes" id="UP000235371">
    <property type="component" value="Unassembled WGS sequence"/>
</dbReference>
<keyword evidence="2" id="KW-1185">Reference proteome</keyword>
<dbReference type="RefSeq" id="XP_024737523.1">
    <property type="nucleotide sequence ID" value="XM_024872397.1"/>
</dbReference>
<dbReference type="InParanoid" id="A0A2J6TC65"/>
<proteinExistence type="predicted"/>
<gene>
    <name evidence="1" type="ORF">K444DRAFT_386726</name>
</gene>
<evidence type="ECO:0008006" key="3">
    <source>
        <dbReference type="Google" id="ProtNLM"/>
    </source>
</evidence>
<dbReference type="AlphaFoldDB" id="A0A2J6TC65"/>